<dbReference type="InterPro" id="IPR013520">
    <property type="entry name" value="Ribonucl_H"/>
</dbReference>
<evidence type="ECO:0000256" key="1">
    <source>
        <dbReference type="ARBA" id="ARBA00022722"/>
    </source>
</evidence>
<dbReference type="GO" id="GO:0003676">
    <property type="term" value="F:nucleic acid binding"/>
    <property type="evidence" value="ECO:0007669"/>
    <property type="project" value="InterPro"/>
</dbReference>
<dbReference type="CDD" id="cd06127">
    <property type="entry name" value="DEDDh"/>
    <property type="match status" value="1"/>
</dbReference>
<dbReference type="KEGG" id="caz:CARG_04100"/>
<proteinExistence type="predicted"/>
<dbReference type="PANTHER" id="PTHR30231">
    <property type="entry name" value="DNA POLYMERASE III SUBUNIT EPSILON"/>
    <property type="match status" value="1"/>
</dbReference>
<evidence type="ECO:0000313" key="5">
    <source>
        <dbReference type="EMBL" id="AGU14967.1"/>
    </source>
</evidence>
<dbReference type="GO" id="GO:0008408">
    <property type="term" value="F:3'-5' exonuclease activity"/>
    <property type="evidence" value="ECO:0007669"/>
    <property type="project" value="TreeGrafter"/>
</dbReference>
<dbReference type="GO" id="GO:0005829">
    <property type="term" value="C:cytosol"/>
    <property type="evidence" value="ECO:0007669"/>
    <property type="project" value="TreeGrafter"/>
</dbReference>
<evidence type="ECO:0000256" key="3">
    <source>
        <dbReference type="ARBA" id="ARBA00022839"/>
    </source>
</evidence>
<dbReference type="SMART" id="SM00479">
    <property type="entry name" value="EXOIII"/>
    <property type="match status" value="1"/>
</dbReference>
<dbReference type="PANTHER" id="PTHR30231:SF4">
    <property type="entry name" value="PROTEIN NEN2"/>
    <property type="match status" value="1"/>
</dbReference>
<evidence type="ECO:0000259" key="4">
    <source>
        <dbReference type="SMART" id="SM00479"/>
    </source>
</evidence>
<name>U3GZ46_9CORY</name>
<dbReference type="Pfam" id="PF00929">
    <property type="entry name" value="RNase_T"/>
    <property type="match status" value="1"/>
</dbReference>
<sequence>MAGWLKQLITGDTTRPTSAMRAASTGALRQFYEAGTPAASTPSEQLRLLAVDVETGGLDPHKHPLLSIGWVPINGREIDLSGAGYYVLNDGNDAAGVGESATIHGLTDDAVAAGADPQQALTALLKALSGRVMLAHFKNIEQGFLSHACRRYFGAALHVPIVDTFALERRHMEKMGTYPRGEDLRLARIRGRYDLPYYPSHNALTDALACAELYLALDVSTGAILKQLLNP</sequence>
<dbReference type="eggNOG" id="COG0847">
    <property type="taxonomic scope" value="Bacteria"/>
</dbReference>
<feature type="domain" description="Exonuclease" evidence="4">
    <location>
        <begin position="47"/>
        <end position="223"/>
    </location>
</feature>
<dbReference type="STRING" id="1348662.CARG_04100"/>
<keyword evidence="6" id="KW-1185">Reference proteome</keyword>
<protein>
    <recommendedName>
        <fullName evidence="4">Exonuclease domain-containing protein</fullName>
    </recommendedName>
</protein>
<dbReference type="AlphaFoldDB" id="U3GZ46"/>
<dbReference type="EMBL" id="CP006365">
    <property type="protein sequence ID" value="AGU14967.1"/>
    <property type="molecule type" value="Genomic_DNA"/>
</dbReference>
<dbReference type="PATRIC" id="fig|1348662.3.peg.808"/>
<dbReference type="SUPFAM" id="SSF53098">
    <property type="entry name" value="Ribonuclease H-like"/>
    <property type="match status" value="1"/>
</dbReference>
<evidence type="ECO:0000256" key="2">
    <source>
        <dbReference type="ARBA" id="ARBA00022801"/>
    </source>
</evidence>
<dbReference type="InterPro" id="IPR012337">
    <property type="entry name" value="RNaseH-like_sf"/>
</dbReference>
<dbReference type="InterPro" id="IPR036397">
    <property type="entry name" value="RNaseH_sf"/>
</dbReference>
<dbReference type="Gene3D" id="3.30.420.10">
    <property type="entry name" value="Ribonuclease H-like superfamily/Ribonuclease H"/>
    <property type="match status" value="1"/>
</dbReference>
<dbReference type="HOGENOM" id="CLU_047806_9_0_11"/>
<accession>U3GZ46</accession>
<keyword evidence="1" id="KW-0540">Nuclease</keyword>
<keyword evidence="3" id="KW-0269">Exonuclease</keyword>
<reference evidence="5 6" key="1">
    <citation type="journal article" date="2013" name="Genome Announc.">
        <title>Whole-Genome Sequence of the Clinical Strain Corynebacterium argentoratense DSM 44202, Isolated from a Human Throat Specimen.</title>
        <authorList>
            <person name="Bomholt C."/>
            <person name="Glaub A."/>
            <person name="Gravermann K."/>
            <person name="Albersmeier A."/>
            <person name="Brinkrolf K."/>
            <person name="Ruckert C."/>
            <person name="Tauch A."/>
        </authorList>
    </citation>
    <scope>NUCLEOTIDE SEQUENCE [LARGE SCALE GENOMIC DNA]</scope>
    <source>
        <strain evidence="5">DSM 44202</strain>
    </source>
</reference>
<keyword evidence="2" id="KW-0378">Hydrolase</keyword>
<organism evidence="5 6">
    <name type="scientific">Corynebacterium argentoratense DSM 44202</name>
    <dbReference type="NCBI Taxonomy" id="1348662"/>
    <lineage>
        <taxon>Bacteria</taxon>
        <taxon>Bacillati</taxon>
        <taxon>Actinomycetota</taxon>
        <taxon>Actinomycetes</taxon>
        <taxon>Mycobacteriales</taxon>
        <taxon>Corynebacteriaceae</taxon>
        <taxon>Corynebacterium</taxon>
    </lineage>
</organism>
<evidence type="ECO:0000313" key="6">
    <source>
        <dbReference type="Proteomes" id="UP000016943"/>
    </source>
</evidence>
<gene>
    <name evidence="5" type="ORF">CARG_04100</name>
</gene>
<dbReference type="Proteomes" id="UP000016943">
    <property type="component" value="Chromosome"/>
</dbReference>